<reference evidence="2 3" key="1">
    <citation type="submission" date="2020-01" db="EMBL/GenBank/DDBJ databases">
        <title>Genome sequencing of strain KACC 21507.</title>
        <authorList>
            <person name="Heo J."/>
            <person name="Kim S.-J."/>
            <person name="Kim J.-S."/>
            <person name="Hong S.-B."/>
            <person name="Kwon S.-W."/>
        </authorList>
    </citation>
    <scope>NUCLEOTIDE SEQUENCE [LARGE SCALE GENOMIC DNA]</scope>
    <source>
        <strain evidence="2 3">KACC 21507</strain>
    </source>
</reference>
<accession>A0A6P1NEB7</accession>
<gene>
    <name evidence="2" type="ORF">GT348_02090</name>
</gene>
<dbReference type="Proteomes" id="UP000463975">
    <property type="component" value="Chromosome"/>
</dbReference>
<dbReference type="RefSeq" id="WP_160618305.1">
    <property type="nucleotide sequence ID" value="NZ_CP047652.1"/>
</dbReference>
<protein>
    <submittedName>
        <fullName evidence="2">Uncharacterized protein</fullName>
    </submittedName>
</protein>
<keyword evidence="1" id="KW-0812">Transmembrane</keyword>
<keyword evidence="3" id="KW-1185">Reference proteome</keyword>
<keyword evidence="1" id="KW-0472">Membrane</keyword>
<evidence type="ECO:0000313" key="2">
    <source>
        <dbReference type="EMBL" id="QHI95227.1"/>
    </source>
</evidence>
<sequence length="1078" mass="120046">MNFLQYLRPSQAQSWWGRGIRWTICLLVPPFLVALLGVAFLIWRLGQGPLNITPFVSHWRPFVVSGSKQDKNHVALYWDYISLQWLSEKHFSLSALKIHAQGLKLSSAKGHDFDYIHDAQIIFKLRDLIKGTFSPTQGQLIGGHISLKQDPHAAITLDLGKRDNATQGKALPSNKKKIDLAFFHSLILQNFTVRLKKGGDETKKIQLQISKLNLSYESQTGWQGDAALEIQQNHKNIALSLLLKSAGSDLTQWIARSSFFMPSDYALWLPPSLQNISYVNLPIALESRGHFVRKDRMGRWSNFTVQLKLGEGSLRQDHNAPLMVSHGNFKIIGQNDLSAPLSQRVKLQIPQGHLTLRDDNHQNADFFLNGEMKSDDLFTPKNIKITLALAVPKLDFAHLASIWPVNLVEGGRRWISANMTSGLAEKFKLKVTLESRHGWSDIDATGLEGGLWGHDLTVHWLKPLPPVRHIKAHAHFLSADALQIDLKHGKLITGKGTINVPTGRILLTGLSKRDQNGDIRLNLKGELPGFLEVLSHPRLKLLSRYNIPLRNVKGLLEGDLGLTLPLDSRVLMSDIGFDVKAKFDQVGFYNPVIGALEQGQGFFRVTSSELTAELQSVVRHIPLSLSVKESFAKKPPGEIDRALKVQATVKPEQLAQLGINLPPHMMSGKILAQAHYDQMQTVSKKAQSDLSLSLDLTHVNFKAPFWQKSAGAPAHITGHAQWLDGMLTSIDHLNGNGPALKIKGQAVLNNGDITGLTVTPLLIGRNKGSLTLGWPINNQKEKDYKVFFKGDVLDISPWLAKKPATNSKKKDEIPQKALLNPISLPTGNWAVAVTAKKIFYDQDQFFSNFLAGAHWAEQSLREAHISLARPYKLGVVLEDSSTDPLKKRFTFSSSNVGGLLSKLNLTKQLEGGRFQLNGYFKNQQEENAFGLGLGPFYGKMQLRNIAILNPPAILKLATFFSPTKWGQLGRNRFENVDASATLRVDDKRLIFHNGQLGNNALGGWFRGVMNLKTQILKMKGTISPFFSFKEPSRKLHKEEAITKLKKKLSLTALTYKIDGTLANPHIDVNPFSIYSPAP</sequence>
<feature type="transmembrane region" description="Helical" evidence="1">
    <location>
        <begin position="20"/>
        <end position="43"/>
    </location>
</feature>
<dbReference type="AlphaFoldDB" id="A0A6P1NEB7"/>
<evidence type="ECO:0000313" key="3">
    <source>
        <dbReference type="Proteomes" id="UP000463975"/>
    </source>
</evidence>
<name>A0A6P1NEB7_9PROT</name>
<keyword evidence="1" id="KW-1133">Transmembrane helix</keyword>
<organism evidence="2 3">
    <name type="scientific">Aristophania vespae</name>
    <dbReference type="NCBI Taxonomy" id="2697033"/>
    <lineage>
        <taxon>Bacteria</taxon>
        <taxon>Pseudomonadati</taxon>
        <taxon>Pseudomonadota</taxon>
        <taxon>Alphaproteobacteria</taxon>
        <taxon>Acetobacterales</taxon>
        <taxon>Acetobacteraceae</taxon>
        <taxon>Aristophania</taxon>
    </lineage>
</organism>
<dbReference type="KEGG" id="bomb:GT348_02090"/>
<evidence type="ECO:0000256" key="1">
    <source>
        <dbReference type="SAM" id="Phobius"/>
    </source>
</evidence>
<dbReference type="EMBL" id="CP047652">
    <property type="protein sequence ID" value="QHI95227.1"/>
    <property type="molecule type" value="Genomic_DNA"/>
</dbReference>
<proteinExistence type="predicted"/>